<dbReference type="OrthoDB" id="4065598at2759"/>
<dbReference type="KEGG" id="ncs:NCAS_0A10440"/>
<dbReference type="HOGENOM" id="CLU_138108_0_0_1"/>
<proteinExistence type="predicted"/>
<dbReference type="GO" id="GO:0000422">
    <property type="term" value="P:autophagy of mitochondrion"/>
    <property type="evidence" value="ECO:0007669"/>
    <property type="project" value="EnsemblFungi"/>
</dbReference>
<dbReference type="eggNOG" id="ENOG502SA9V">
    <property type="taxonomic scope" value="Eukaryota"/>
</dbReference>
<organism evidence="1 2">
    <name type="scientific">Naumovozyma castellii</name>
    <name type="common">Yeast</name>
    <name type="synonym">Saccharomyces castellii</name>
    <dbReference type="NCBI Taxonomy" id="27288"/>
    <lineage>
        <taxon>Eukaryota</taxon>
        <taxon>Fungi</taxon>
        <taxon>Dikarya</taxon>
        <taxon>Ascomycota</taxon>
        <taxon>Saccharomycotina</taxon>
        <taxon>Saccharomycetes</taxon>
        <taxon>Saccharomycetales</taxon>
        <taxon>Saccharomycetaceae</taxon>
        <taxon>Naumovozyma</taxon>
    </lineage>
</organism>
<dbReference type="AlphaFoldDB" id="G0V804"/>
<dbReference type="InParanoid" id="G0V804"/>
<protein>
    <recommendedName>
        <fullName evidence="3">Autophagy-related protein 31</fullName>
    </recommendedName>
</protein>
<dbReference type="RefSeq" id="XP_003673983.1">
    <property type="nucleotide sequence ID" value="XM_003673935.1"/>
</dbReference>
<dbReference type="GO" id="GO:0034727">
    <property type="term" value="P:piecemeal microautophagy of the nucleus"/>
    <property type="evidence" value="ECO:0007669"/>
    <property type="project" value="EnsemblFungi"/>
</dbReference>
<reference evidence="1 2" key="1">
    <citation type="journal article" date="2011" name="Proc. Natl. Acad. Sci. U.S.A.">
        <title>Evolutionary erosion of yeast sex chromosomes by mating-type switching accidents.</title>
        <authorList>
            <person name="Gordon J.L."/>
            <person name="Armisen D."/>
            <person name="Proux-Wera E."/>
            <person name="Oheigeartaigh S.S."/>
            <person name="Byrne K.P."/>
            <person name="Wolfe K.H."/>
        </authorList>
    </citation>
    <scope>NUCLEOTIDE SEQUENCE [LARGE SCALE GENOMIC DNA]</scope>
    <source>
        <strain evidence="2">ATCC 76901 / BCRC 22586 / CBS 4309 / NBRC 1992 / NRRL Y-12630</strain>
    </source>
</reference>
<dbReference type="GO" id="GO:0000407">
    <property type="term" value="C:phagophore assembly site"/>
    <property type="evidence" value="ECO:0007669"/>
    <property type="project" value="EnsemblFungi"/>
</dbReference>
<accession>G0V804</accession>
<dbReference type="Pfam" id="PF09795">
    <property type="entry name" value="ATG31"/>
    <property type="match status" value="1"/>
</dbReference>
<keyword evidence="2" id="KW-1185">Reference proteome</keyword>
<evidence type="ECO:0000313" key="1">
    <source>
        <dbReference type="EMBL" id="CCC67602.1"/>
    </source>
</evidence>
<gene>
    <name evidence="1" type="primary">NCAS0A10440</name>
    <name evidence="1" type="ordered locus">NCAS_0A10440</name>
</gene>
<dbReference type="GO" id="GO:1990316">
    <property type="term" value="C:Atg1/ULK1 kinase complex"/>
    <property type="evidence" value="ECO:0007669"/>
    <property type="project" value="EnsemblFungi"/>
</dbReference>
<evidence type="ECO:0000313" key="2">
    <source>
        <dbReference type="Proteomes" id="UP000001640"/>
    </source>
</evidence>
<dbReference type="Proteomes" id="UP000001640">
    <property type="component" value="Chromosome 1"/>
</dbReference>
<dbReference type="OMA" id="QIETICN"/>
<name>G0V804_NAUCA</name>
<dbReference type="FunCoup" id="G0V804">
    <property type="interactions" value="143"/>
</dbReference>
<dbReference type="STRING" id="1064592.G0V804"/>
<reference key="2">
    <citation type="submission" date="2011-08" db="EMBL/GenBank/DDBJ databases">
        <title>Genome sequence of Naumovozyma castellii.</title>
        <authorList>
            <person name="Gordon J.L."/>
            <person name="Armisen D."/>
            <person name="Proux-Wera E."/>
            <person name="OhEigeartaigh S.S."/>
            <person name="Byrne K.P."/>
            <person name="Wolfe K.H."/>
        </authorList>
    </citation>
    <scope>NUCLEOTIDE SEQUENCE</scope>
    <source>
        <strain>Type strain:CBS 4309</strain>
    </source>
</reference>
<dbReference type="GeneID" id="96901081"/>
<dbReference type="EMBL" id="HE576752">
    <property type="protein sequence ID" value="CCC67602.1"/>
    <property type="molecule type" value="Genomic_DNA"/>
</dbReference>
<dbReference type="InterPro" id="IPR018621">
    <property type="entry name" value="Atg31"/>
</dbReference>
<dbReference type="Gene3D" id="2.60.270.60">
    <property type="match status" value="1"/>
</dbReference>
<sequence length="169" mass="19131">MESNATTNTIGNLTLIVREKNIYHTIVKDKESQYSSSSNPECATDVTFPTNIKYIFEDDEEHEKVIGLDTTSLGSSKDTIENVIVVQLDENGAFEDVDLISENYILLDVIKSEDTVDENKNISRNHDIELQVLSKFRDLSPIANDLPLDDMISLYRIQNEQIETICNSL</sequence>
<evidence type="ECO:0008006" key="3">
    <source>
        <dbReference type="Google" id="ProtNLM"/>
    </source>
</evidence>